<reference evidence="2" key="1">
    <citation type="submission" date="2020-03" db="EMBL/GenBank/DDBJ databases">
        <title>Hybrid Assembly of Korean Phytophthora infestans isolates.</title>
        <authorList>
            <person name="Prokchorchik M."/>
            <person name="Lee Y."/>
            <person name="Seo J."/>
            <person name="Cho J.-H."/>
            <person name="Park Y.-E."/>
            <person name="Jang D.-C."/>
            <person name="Im J.-S."/>
            <person name="Choi J.-G."/>
            <person name="Park H.-J."/>
            <person name="Lee G.-B."/>
            <person name="Lee Y.-G."/>
            <person name="Hong S.-Y."/>
            <person name="Cho K."/>
            <person name="Sohn K.H."/>
        </authorList>
    </citation>
    <scope>NUCLEOTIDE SEQUENCE</scope>
    <source>
        <strain evidence="2">KR_2_A2</strain>
    </source>
</reference>
<proteinExistence type="predicted"/>
<keyword evidence="1" id="KW-1133">Transmembrane helix</keyword>
<keyword evidence="1" id="KW-0472">Membrane</keyword>
<keyword evidence="1" id="KW-0812">Transmembrane</keyword>
<protein>
    <recommendedName>
        <fullName evidence="4">Transmembrane protein</fullName>
    </recommendedName>
</protein>
<evidence type="ECO:0008006" key="4">
    <source>
        <dbReference type="Google" id="ProtNLM"/>
    </source>
</evidence>
<evidence type="ECO:0000313" key="3">
    <source>
        <dbReference type="Proteomes" id="UP000704712"/>
    </source>
</evidence>
<feature type="non-terminal residue" evidence="2">
    <location>
        <position position="1"/>
    </location>
</feature>
<dbReference type="AlphaFoldDB" id="A0A8S9VC28"/>
<evidence type="ECO:0000313" key="2">
    <source>
        <dbReference type="EMBL" id="KAF4150570.1"/>
    </source>
</evidence>
<comment type="caution">
    <text evidence="2">The sequence shown here is derived from an EMBL/GenBank/DDBJ whole genome shotgun (WGS) entry which is preliminary data.</text>
</comment>
<name>A0A8S9VC28_PHYIN</name>
<dbReference type="Proteomes" id="UP000704712">
    <property type="component" value="Unassembled WGS sequence"/>
</dbReference>
<evidence type="ECO:0000256" key="1">
    <source>
        <dbReference type="SAM" id="Phobius"/>
    </source>
</evidence>
<feature type="transmembrane region" description="Helical" evidence="1">
    <location>
        <begin position="62"/>
        <end position="84"/>
    </location>
</feature>
<accession>A0A8S9VC28</accession>
<organism evidence="2 3">
    <name type="scientific">Phytophthora infestans</name>
    <name type="common">Potato late blight agent</name>
    <name type="synonym">Botrytis infestans</name>
    <dbReference type="NCBI Taxonomy" id="4787"/>
    <lineage>
        <taxon>Eukaryota</taxon>
        <taxon>Sar</taxon>
        <taxon>Stramenopiles</taxon>
        <taxon>Oomycota</taxon>
        <taxon>Peronosporomycetes</taxon>
        <taxon>Peronosporales</taxon>
        <taxon>Peronosporaceae</taxon>
        <taxon>Phytophthora</taxon>
    </lineage>
</organism>
<gene>
    <name evidence="2" type="ORF">GN958_ATG00232</name>
</gene>
<sequence>QKRDAEYSASVAQSLQSKRTKISTKRTYHSKVNAMTAWLALHFPQTIDSITKKMLIPLPKEAILVFLIISVVLLTCVTAISLPLSASCIWGYRSALVDVCRAQLIELDHLIDTELRRVLEGYEKVINDLKKRGLMKINEGKRQLKGSGFELLALKLMKLEPVKKGQAWSTVFFVLMRNLMSRADSIDTIMLQHIEWSEDCLIVEEQGHKGDQIGAEKFGKHVYSNPYTPSQSPVLALAVLLFCCPERGKGGKQQLFLRRSFGRLLRRVIESLGEEELCILGCIQEDIGTHSLRKGSSSYALGQVSGPTPVSIYLRMGQSLGKLKDRYIHFGEGADQLCGRMIAELPFDSECFGVLPPHFPPKMISKMTIDYRNEIVSGYSSYPRGIQSAFPFLIASLIHHENYLRVTLSSSHPIFKARVFSANSLLDDQRGVTILAIGTSPVCGLKATGIPAHLAVAKQVKELRDEHFEANGVVPISLCDLDTRMSDLRSTMATEFRNLINDLQLGKSATTNNSIASEQQSEWRSWPWNDGKLDHAVPIGWEFPARANYLEQLAKETTALPAEVTRISDLQIPTADKVFDAAFSTRMSNLYATIPKRAEELSCGTLYNRLCTYRKKQQKRQHE</sequence>
<dbReference type="EMBL" id="JAACNO010000047">
    <property type="protein sequence ID" value="KAF4150570.1"/>
    <property type="molecule type" value="Genomic_DNA"/>
</dbReference>